<proteinExistence type="predicted"/>
<reference evidence="1" key="1">
    <citation type="submission" date="2017-02" db="EMBL/GenBank/DDBJ databases">
        <title>Delving into the versatile metabolic prowess of the omnipresent phylum Bacteroidetes.</title>
        <authorList>
            <person name="Nobu M.K."/>
            <person name="Mei R."/>
            <person name="Narihiro T."/>
            <person name="Kuroda K."/>
            <person name="Liu W.-T."/>
        </authorList>
    </citation>
    <scope>NUCLEOTIDE SEQUENCE</scope>
    <source>
        <strain evidence="1">ADurb.Bin160</strain>
    </source>
</reference>
<evidence type="ECO:0000313" key="1">
    <source>
        <dbReference type="EMBL" id="OQB42280.1"/>
    </source>
</evidence>
<protein>
    <submittedName>
        <fullName evidence="1">Uncharacterized protein</fullName>
    </submittedName>
</protein>
<dbReference type="EMBL" id="MWDB01000004">
    <property type="protein sequence ID" value="OQB42280.1"/>
    <property type="molecule type" value="Genomic_DNA"/>
</dbReference>
<dbReference type="Proteomes" id="UP000485621">
    <property type="component" value="Unassembled WGS sequence"/>
</dbReference>
<organism evidence="1">
    <name type="scientific">candidate division CPR1 bacterium ADurb.Bin160</name>
    <dbReference type="NCBI Taxonomy" id="1852826"/>
    <lineage>
        <taxon>Bacteria</taxon>
        <taxon>candidate division CPR1</taxon>
    </lineage>
</organism>
<accession>A0A1V5ZPP6</accession>
<dbReference type="AlphaFoldDB" id="A0A1V5ZPP6"/>
<gene>
    <name evidence="1" type="ORF">BWY04_00344</name>
</gene>
<name>A0A1V5ZPP6_9BACT</name>
<comment type="caution">
    <text evidence="1">The sequence shown here is derived from an EMBL/GenBank/DDBJ whole genome shotgun (WGS) entry which is preliminary data.</text>
</comment>
<sequence>MTNYVKNIKESTLKNKFNLPNNFDIKNFNIAIERSFHEFLKSKDFKKLDNNTKIKDIQNKFNERLDRNLNKLYKIKKLKMDNTRKFNFQLQNFNTKFCLKTLTKKTK</sequence>